<dbReference type="Pfam" id="PF04166">
    <property type="entry name" value="PdxA"/>
    <property type="match status" value="1"/>
</dbReference>
<evidence type="ECO:0008006" key="5">
    <source>
        <dbReference type="Google" id="ProtNLM"/>
    </source>
</evidence>
<dbReference type="GO" id="GO:0016491">
    <property type="term" value="F:oxidoreductase activity"/>
    <property type="evidence" value="ECO:0007669"/>
    <property type="project" value="UniProtKB-KW"/>
</dbReference>
<evidence type="ECO:0000256" key="1">
    <source>
        <dbReference type="ARBA" id="ARBA00022723"/>
    </source>
</evidence>
<dbReference type="PANTHER" id="PTHR30004:SF6">
    <property type="entry name" value="D-THREONATE 4-PHOSPHATE DEHYDROGENASE"/>
    <property type="match status" value="1"/>
</dbReference>
<gene>
    <name evidence="4" type="ORF">ENV70_01125</name>
</gene>
<dbReference type="InterPro" id="IPR005255">
    <property type="entry name" value="PdxA_fam"/>
</dbReference>
<keyword evidence="2" id="KW-0560">Oxidoreductase</keyword>
<evidence type="ECO:0000256" key="3">
    <source>
        <dbReference type="ARBA" id="ARBA00023027"/>
    </source>
</evidence>
<organism evidence="4">
    <name type="scientific">candidate division WOR-3 bacterium</name>
    <dbReference type="NCBI Taxonomy" id="2052148"/>
    <lineage>
        <taxon>Bacteria</taxon>
        <taxon>Bacteria division WOR-3</taxon>
    </lineage>
</organism>
<dbReference type="GO" id="GO:0051287">
    <property type="term" value="F:NAD binding"/>
    <property type="evidence" value="ECO:0007669"/>
    <property type="project" value="InterPro"/>
</dbReference>
<reference evidence="4" key="1">
    <citation type="journal article" date="2020" name="mSystems">
        <title>Genome- and Community-Level Interaction Insights into Carbon Utilization and Element Cycling Functions of Hydrothermarchaeota in Hydrothermal Sediment.</title>
        <authorList>
            <person name="Zhou Z."/>
            <person name="Liu Y."/>
            <person name="Xu W."/>
            <person name="Pan J."/>
            <person name="Luo Z.H."/>
            <person name="Li M."/>
        </authorList>
    </citation>
    <scope>NUCLEOTIDE SEQUENCE [LARGE SCALE GENOMIC DNA]</scope>
    <source>
        <strain evidence="4">SpSt-783</strain>
    </source>
</reference>
<dbReference type="SUPFAM" id="SSF53659">
    <property type="entry name" value="Isocitrate/Isopropylmalate dehydrogenase-like"/>
    <property type="match status" value="1"/>
</dbReference>
<protein>
    <recommendedName>
        <fullName evidence="5">4-hydroxythreonine-4-phosphate dehydrogenase PdxA</fullName>
    </recommendedName>
</protein>
<keyword evidence="1" id="KW-0479">Metal-binding</keyword>
<name>A0A7C6EIW1_UNCW3</name>
<dbReference type="EMBL" id="DTHJ01000024">
    <property type="protein sequence ID" value="HHS62205.1"/>
    <property type="molecule type" value="Genomic_DNA"/>
</dbReference>
<dbReference type="AlphaFoldDB" id="A0A7C6EIW1"/>
<keyword evidence="3" id="KW-0520">NAD</keyword>
<comment type="caution">
    <text evidence="4">The sequence shown here is derived from an EMBL/GenBank/DDBJ whole genome shotgun (WGS) entry which is preliminary data.</text>
</comment>
<dbReference type="Gene3D" id="3.40.718.10">
    <property type="entry name" value="Isopropylmalate Dehydrogenase"/>
    <property type="match status" value="1"/>
</dbReference>
<dbReference type="PANTHER" id="PTHR30004">
    <property type="entry name" value="4-HYDROXYTHREONINE-4-PHOSPHATE DEHYDROGENASE"/>
    <property type="match status" value="1"/>
</dbReference>
<proteinExistence type="predicted"/>
<sequence>MKIAVTIGDPSGIGPELVLKSLPEFLRFRPLIYGNREILQRTAKELKLIKNFHLIKDFITDTVPDINFRFGKPDEKTGRVAIDSIKSALNDNPDILITAPIVKNVIKRFLKNFIGHTEFLAEYFKVKNFAMVGIVKDKRIMFLTTHLPILDVPSRIEKKDIFNKLLLFDYGLKRYFWIKKPRIGVSAFNPHGYEFSYGEEKKIEQGIKLARNKGLNVYGPFPADSLFNKKFDGFLVMYHDQGFVYLKAERGGVNWTLGLPVIRVSPLYGAALDIAGKNLSDASGMVSAIKTGIKIFRKGGKNDVFKKI</sequence>
<dbReference type="GO" id="GO:0046872">
    <property type="term" value="F:metal ion binding"/>
    <property type="evidence" value="ECO:0007669"/>
    <property type="project" value="UniProtKB-KW"/>
</dbReference>
<evidence type="ECO:0000313" key="4">
    <source>
        <dbReference type="EMBL" id="HHS62205.1"/>
    </source>
</evidence>
<evidence type="ECO:0000256" key="2">
    <source>
        <dbReference type="ARBA" id="ARBA00023002"/>
    </source>
</evidence>
<accession>A0A7C6EIW1</accession>